<protein>
    <recommendedName>
        <fullName evidence="4">Glycoside hydrolase family 5 domain-containing protein</fullName>
    </recommendedName>
</protein>
<accession>A0A9X7NZS5</accession>
<dbReference type="GO" id="GO:0000272">
    <property type="term" value="P:polysaccharide catabolic process"/>
    <property type="evidence" value="ECO:0007669"/>
    <property type="project" value="InterPro"/>
</dbReference>
<evidence type="ECO:0000313" key="5">
    <source>
        <dbReference type="EMBL" id="PQM53407.1"/>
    </source>
</evidence>
<name>A0A9X7NZS5_9MYCO</name>
<comment type="similarity">
    <text evidence="3">Belongs to the glycosyl hydrolase 5 (cellulase A) family.</text>
</comment>
<reference evidence="5 6" key="1">
    <citation type="submission" date="2018-02" db="EMBL/GenBank/DDBJ databases">
        <title>Draft genome sequence of Mycobacterium virginiense isolated from mud of a swine farm in Japan.</title>
        <authorList>
            <person name="Ohya K."/>
        </authorList>
    </citation>
    <scope>NUCLEOTIDE SEQUENCE [LARGE SCALE GENOMIC DNA]</scope>
    <source>
        <strain evidence="5 6">GF75</strain>
    </source>
</reference>
<dbReference type="PANTHER" id="PTHR12631">
    <property type="entry name" value="ALPHA-L-IDURONIDASE"/>
    <property type="match status" value="1"/>
</dbReference>
<proteinExistence type="inferred from homology"/>
<dbReference type="AlphaFoldDB" id="A0A9X7NZS5"/>
<keyword evidence="2 3" id="KW-0326">Glycosidase</keyword>
<dbReference type="Pfam" id="PF00150">
    <property type="entry name" value="Cellulase"/>
    <property type="match status" value="1"/>
</dbReference>
<gene>
    <name evidence="5" type="ORF">C5U48_04430</name>
</gene>
<evidence type="ECO:0000313" key="6">
    <source>
        <dbReference type="Proteomes" id="UP000237911"/>
    </source>
</evidence>
<dbReference type="EMBL" id="PUEV01000015">
    <property type="protein sequence ID" value="PQM53407.1"/>
    <property type="molecule type" value="Genomic_DNA"/>
</dbReference>
<sequence length="491" mass="51722">MRVSWAGPEISPASAIRSTLTITVEAVPLITVRRIHTALAAAILTVSTLTGAASVPTANPGAAPPIAAPQVIHLETITLVNAETNDVTTHVFGVADSDLYNLNQTDLVAQLSEIRDLGVTDLRLAVPWLYIQPTATSYDWSQMDNVISTAHSMGFTITGAISGNPAWDGPLISGAPDPTAYANFAAEVAQRYGSEISSYEIWNEPNGVIFYSPVSAETYTAVLQAAYTAIKAVDPDATVLAGALGATTTIAGLSVSPQEFLEQMYASGAHGYFDAVSYHPYHYTLPFSAGLGVTNSPLEQVQALNAIMAANGDGDLKIWATEYGNATTPVFGVSETVQANFLEDFLIAWSKLPFAGPAFVYSAQDLVTGALNHEANFGLFTDDGTPKLAAEVLANLIAANAHGTLPDYTAPLLPDAEVVYLQLATMVAGVINQGLIIPNAIVAAIYQVLPEPLQQAFTALSDFITATTTQFLEATKPLVVDTISALLDLGF</sequence>
<dbReference type="Gene3D" id="3.20.20.80">
    <property type="entry name" value="Glycosidases"/>
    <property type="match status" value="1"/>
</dbReference>
<dbReference type="PANTHER" id="PTHR12631:SF10">
    <property type="entry name" value="BETA-XYLOSIDASE-LIKE PROTEIN-RELATED"/>
    <property type="match status" value="1"/>
</dbReference>
<evidence type="ECO:0000256" key="1">
    <source>
        <dbReference type="ARBA" id="ARBA00022801"/>
    </source>
</evidence>
<dbReference type="InterPro" id="IPR051923">
    <property type="entry name" value="Glycosyl_Hydrolase_39"/>
</dbReference>
<evidence type="ECO:0000259" key="4">
    <source>
        <dbReference type="Pfam" id="PF00150"/>
    </source>
</evidence>
<dbReference type="InterPro" id="IPR001547">
    <property type="entry name" value="Glyco_hydro_5"/>
</dbReference>
<evidence type="ECO:0000256" key="2">
    <source>
        <dbReference type="ARBA" id="ARBA00023295"/>
    </source>
</evidence>
<dbReference type="SUPFAM" id="SSF51445">
    <property type="entry name" value="(Trans)glycosidases"/>
    <property type="match status" value="1"/>
</dbReference>
<keyword evidence="1 3" id="KW-0378">Hydrolase</keyword>
<evidence type="ECO:0000256" key="3">
    <source>
        <dbReference type="RuleBase" id="RU361153"/>
    </source>
</evidence>
<comment type="caution">
    <text evidence="5">The sequence shown here is derived from an EMBL/GenBank/DDBJ whole genome shotgun (WGS) entry which is preliminary data.</text>
</comment>
<keyword evidence="6" id="KW-1185">Reference proteome</keyword>
<organism evidence="5 6">
    <name type="scientific">Mycolicibacter virginiensis</name>
    <dbReference type="NCBI Taxonomy" id="1795032"/>
    <lineage>
        <taxon>Bacteria</taxon>
        <taxon>Bacillati</taxon>
        <taxon>Actinomycetota</taxon>
        <taxon>Actinomycetes</taxon>
        <taxon>Mycobacteriales</taxon>
        <taxon>Mycobacteriaceae</taxon>
        <taxon>Mycolicibacter</taxon>
    </lineage>
</organism>
<dbReference type="Proteomes" id="UP000237911">
    <property type="component" value="Unassembled WGS sequence"/>
</dbReference>
<dbReference type="InterPro" id="IPR017853">
    <property type="entry name" value="GH"/>
</dbReference>
<feature type="domain" description="Glycoside hydrolase family 5" evidence="4">
    <location>
        <begin position="106"/>
        <end position="327"/>
    </location>
</feature>
<dbReference type="GO" id="GO:0004553">
    <property type="term" value="F:hydrolase activity, hydrolyzing O-glycosyl compounds"/>
    <property type="evidence" value="ECO:0007669"/>
    <property type="project" value="InterPro"/>
</dbReference>